<dbReference type="AlphaFoldDB" id="A0AAV9HNR8"/>
<feature type="domain" description="Carboxylesterase type B" evidence="4">
    <location>
        <begin position="392"/>
        <end position="495"/>
    </location>
</feature>
<dbReference type="InterPro" id="IPR019826">
    <property type="entry name" value="Carboxylesterase_B_AS"/>
</dbReference>
<dbReference type="Proteomes" id="UP001321749">
    <property type="component" value="Unassembled WGS sequence"/>
</dbReference>
<dbReference type="InterPro" id="IPR050309">
    <property type="entry name" value="Type-B_Carboxylest/Lipase"/>
</dbReference>
<feature type="signal peptide" evidence="3">
    <location>
        <begin position="1"/>
        <end position="20"/>
    </location>
</feature>
<gene>
    <name evidence="5" type="ORF">QBC42DRAFT_180177</name>
</gene>
<keyword evidence="6" id="KW-1185">Reference proteome</keyword>
<keyword evidence="3" id="KW-0732">Signal</keyword>
<dbReference type="EMBL" id="MU865005">
    <property type="protein sequence ID" value="KAK4460731.1"/>
    <property type="molecule type" value="Genomic_DNA"/>
</dbReference>
<name>A0AAV9HNR8_9PEZI</name>
<comment type="caution">
    <text evidence="5">The sequence shown here is derived from an EMBL/GenBank/DDBJ whole genome shotgun (WGS) entry which is preliminary data.</text>
</comment>
<evidence type="ECO:0000313" key="6">
    <source>
        <dbReference type="Proteomes" id="UP001321749"/>
    </source>
</evidence>
<dbReference type="InterPro" id="IPR029058">
    <property type="entry name" value="AB_hydrolase_fold"/>
</dbReference>
<protein>
    <recommendedName>
        <fullName evidence="3">Carboxylic ester hydrolase</fullName>
        <ecNumber evidence="3">3.1.1.-</ecNumber>
    </recommendedName>
</protein>
<reference evidence="5" key="1">
    <citation type="journal article" date="2023" name="Mol. Phylogenet. Evol.">
        <title>Genome-scale phylogeny and comparative genomics of the fungal order Sordariales.</title>
        <authorList>
            <person name="Hensen N."/>
            <person name="Bonometti L."/>
            <person name="Westerberg I."/>
            <person name="Brannstrom I.O."/>
            <person name="Guillou S."/>
            <person name="Cros-Aarteil S."/>
            <person name="Calhoun S."/>
            <person name="Haridas S."/>
            <person name="Kuo A."/>
            <person name="Mondo S."/>
            <person name="Pangilinan J."/>
            <person name="Riley R."/>
            <person name="LaButti K."/>
            <person name="Andreopoulos B."/>
            <person name="Lipzen A."/>
            <person name="Chen C."/>
            <person name="Yan M."/>
            <person name="Daum C."/>
            <person name="Ng V."/>
            <person name="Clum A."/>
            <person name="Steindorff A."/>
            <person name="Ohm R.A."/>
            <person name="Martin F."/>
            <person name="Silar P."/>
            <person name="Natvig D.O."/>
            <person name="Lalanne C."/>
            <person name="Gautier V."/>
            <person name="Ament-Velasquez S.L."/>
            <person name="Kruys A."/>
            <person name="Hutchinson M.I."/>
            <person name="Powell A.J."/>
            <person name="Barry K."/>
            <person name="Miller A.N."/>
            <person name="Grigoriev I.V."/>
            <person name="Debuchy R."/>
            <person name="Gladieux P."/>
            <person name="Hiltunen Thoren M."/>
            <person name="Johannesson H."/>
        </authorList>
    </citation>
    <scope>NUCLEOTIDE SEQUENCE</scope>
    <source>
        <strain evidence="5">PSN324</strain>
    </source>
</reference>
<feature type="domain" description="Carboxylesterase type B" evidence="4">
    <location>
        <begin position="37"/>
        <end position="380"/>
    </location>
</feature>
<sequence>MWSPIGFLLSLSLLLTPGLASSPPKTGNNLNLTIKATTGIYTGLIDPETPNVRQFRSIAYAEPPVGKRRWLPPLPVGPSLHHSYTYRFPPSCPQYLSRNLTVWNSNITDFAINSYGQSLTSGLIAQSSSEDCLYLAVWTPANATKSSNLPVALFLPGGDFVGGGVDVSYQKPAPWVQRTQSHIVVTANYRVNIAGFPWAAGLEEQNVGIMDQRAALEWVYANIEPFGGDQSRITLWGHSAGGVAVDIVSHAYWDDPLAAGLFMQSGTAMVNISYPDASHSNFTFVAKNLGCDFPQDAAAELECMRTVPMTLIQNFIGQYRDNGTAAWGGRPALSLFKPVPDERRVFFNYTLRAEKGYVPRVPALVSITSNESGTLSRYPISNVTEGPYQPTVDAATVGVFVCLTSNTTQVRERKGLTTYRYEYSGNFSSVTPLDWMGAYHGSDVPMIFGTYEGREGVSEYQREVAERMQDYVLAFMRDPENGLREKGWLPYGEAEGSATGGRNMIRFGTGGVVESNVSASEVDDACVLGKKWIFNP</sequence>
<dbReference type="EC" id="3.1.1.-" evidence="3"/>
<comment type="similarity">
    <text evidence="1 3">Belongs to the type-B carboxylesterase/lipase family.</text>
</comment>
<dbReference type="SUPFAM" id="SSF53474">
    <property type="entry name" value="alpha/beta-Hydrolases"/>
    <property type="match status" value="1"/>
</dbReference>
<evidence type="ECO:0000256" key="3">
    <source>
        <dbReference type="RuleBase" id="RU361235"/>
    </source>
</evidence>
<organism evidence="5 6">
    <name type="scientific">Cladorrhinum samala</name>
    <dbReference type="NCBI Taxonomy" id="585594"/>
    <lineage>
        <taxon>Eukaryota</taxon>
        <taxon>Fungi</taxon>
        <taxon>Dikarya</taxon>
        <taxon>Ascomycota</taxon>
        <taxon>Pezizomycotina</taxon>
        <taxon>Sordariomycetes</taxon>
        <taxon>Sordariomycetidae</taxon>
        <taxon>Sordariales</taxon>
        <taxon>Podosporaceae</taxon>
        <taxon>Cladorrhinum</taxon>
    </lineage>
</organism>
<dbReference type="GO" id="GO:0016787">
    <property type="term" value="F:hydrolase activity"/>
    <property type="evidence" value="ECO:0007669"/>
    <property type="project" value="UniProtKB-KW"/>
</dbReference>
<evidence type="ECO:0000256" key="2">
    <source>
        <dbReference type="ARBA" id="ARBA00022801"/>
    </source>
</evidence>
<feature type="chain" id="PRO_5043094711" description="Carboxylic ester hydrolase" evidence="3">
    <location>
        <begin position="21"/>
        <end position="536"/>
    </location>
</feature>
<evidence type="ECO:0000256" key="1">
    <source>
        <dbReference type="ARBA" id="ARBA00005964"/>
    </source>
</evidence>
<evidence type="ECO:0000313" key="5">
    <source>
        <dbReference type="EMBL" id="KAK4460731.1"/>
    </source>
</evidence>
<evidence type="ECO:0000259" key="4">
    <source>
        <dbReference type="Pfam" id="PF00135"/>
    </source>
</evidence>
<dbReference type="PROSITE" id="PS00122">
    <property type="entry name" value="CARBOXYLESTERASE_B_1"/>
    <property type="match status" value="1"/>
</dbReference>
<reference evidence="5" key="2">
    <citation type="submission" date="2023-06" db="EMBL/GenBank/DDBJ databases">
        <authorList>
            <consortium name="Lawrence Berkeley National Laboratory"/>
            <person name="Mondo S.J."/>
            <person name="Hensen N."/>
            <person name="Bonometti L."/>
            <person name="Westerberg I."/>
            <person name="Brannstrom I.O."/>
            <person name="Guillou S."/>
            <person name="Cros-Aarteil S."/>
            <person name="Calhoun S."/>
            <person name="Haridas S."/>
            <person name="Kuo A."/>
            <person name="Pangilinan J."/>
            <person name="Riley R."/>
            <person name="Labutti K."/>
            <person name="Andreopoulos B."/>
            <person name="Lipzen A."/>
            <person name="Chen C."/>
            <person name="Yanf M."/>
            <person name="Daum C."/>
            <person name="Ng V."/>
            <person name="Clum A."/>
            <person name="Steindorff A."/>
            <person name="Ohm R."/>
            <person name="Martin F."/>
            <person name="Silar P."/>
            <person name="Natvig D."/>
            <person name="Lalanne C."/>
            <person name="Gautier V."/>
            <person name="Ament-Velasquez S.L."/>
            <person name="Kruys A."/>
            <person name="Hutchinson M.I."/>
            <person name="Powell A.J."/>
            <person name="Barry K."/>
            <person name="Miller A.N."/>
            <person name="Grigoriev I.V."/>
            <person name="Debuchy R."/>
            <person name="Gladieux P."/>
            <person name="Thoren M.H."/>
            <person name="Johannesson H."/>
        </authorList>
    </citation>
    <scope>NUCLEOTIDE SEQUENCE</scope>
    <source>
        <strain evidence="5">PSN324</strain>
    </source>
</reference>
<dbReference type="Pfam" id="PF00135">
    <property type="entry name" value="COesterase"/>
    <property type="match status" value="2"/>
</dbReference>
<proteinExistence type="inferred from homology"/>
<dbReference type="InterPro" id="IPR002018">
    <property type="entry name" value="CarbesteraseB"/>
</dbReference>
<accession>A0AAV9HNR8</accession>
<keyword evidence="2 3" id="KW-0378">Hydrolase</keyword>
<dbReference type="PANTHER" id="PTHR11559">
    <property type="entry name" value="CARBOXYLESTERASE"/>
    <property type="match status" value="1"/>
</dbReference>
<dbReference type="Gene3D" id="3.40.50.1820">
    <property type="entry name" value="alpha/beta hydrolase"/>
    <property type="match status" value="1"/>
</dbReference>